<feature type="compositionally biased region" description="Low complexity" evidence="1">
    <location>
        <begin position="1227"/>
        <end position="1237"/>
    </location>
</feature>
<sequence>MTLPPPEAGPSRPSRFFPKPFNIAQYQPPHIPFSSPAPRSSTLIRPSAPPPARFSSPAILPQRFRSVSVFSNNDDVELGRQRHASVQRLRTTWEQLYDKYGKIKPEEDDEIHLRTGRITKNRGRLNQIQARDFGEISDTEEQDQQEPQRPQTPDPDEDELGGWDFDWGDDEGEVVPPPWTREDEEDLAAFLRAEAQRVAMQGPTDTERESSRESSEDSEEVEWRMRRGTTISRDLSEHFPNALTDDSEDELAHGLNEEFVKLDHGNKKHDNPVINTVSPIPGQTTQQIAADRRKSLPPLKKDVFPRPIDLPHSVSAPTLRDLFTPPPDSSAPSPALPSPAGGRSDVEVIPRHVRPSSARRSRSYTNNSHPEPVQKTVHTQKDVSGIDDGPSTDTFPFSGPAPTTSVSRRVPVVEIIQTRRKGINTTAHAQGASRSSMKAPSETISNQEAYHQLNKTEEIRRKPEERPPSPLDPAYYQSRLIHRKHGSLWQCRSCLLAGGERFRYANFCKGRQSEDRCRFAHPDLLTSSLPRSHETSSRRSTDKRHVAQSERETQSVEGDDETGNEASTDDDLASINSWSFQAHSTWRSDPQPRKASTKQKQTESDLDPRRYHPTLLRNSDGRILRMCPLCRAAGGERERLAGYCRGRYWSSKCTFGADDQSGESEGEGYDADRSFIPNTTRSRTVPPKQKQSRTSLGKADNSSSTEVQSSMGRASTVVPSARSKVIARTKMSDRMPEILSTNTRGRSEPANEKHTITTSGISSFPMSKNTVSTRRKIHNSVSAKSSDSDRPSPALVSNRRPPVQSSNDELSTPTRDLPSTNLIIPHKPRKRPMGLSSLSMSNPIQSLPSPPRSSLPPDQTSITSKSSLPPSSPPIRMNLGRPTPSPTVPISSPSIVPMSSTSFPISSPSSSLPISSPPLSSPLKRHHPSSVFRLTPHRSSSLSDKLPLRSILRLPSEITHSSPKKARFSLIPRSPQKMYTSSDIVDEEEEESSEDELLLGPSHLKRGKSVPSSSSTFKSDTHLGNLRYETHVGDGRYGNVRDDEDVFSSPVPMAFSKEMSVRAADVGLRLGPGPTGRLSRGMVAALAPALGTFRSSSNLSPLINNNNLHSPTFTDLSSSNRAKIGTESERTGNSESVGSWKTHQDGKESRQEDYIIPSNITQVLPTPPRSTGSTTSNSSKPNEGLMLPPPLPIRTKLPTPCSPVPMKSSLSEIPKVGSIPISKSHISSEKISTSTSKWPNTMPLDRMATTDNGGSHKYIGGTPRRREKDEMGDGAVSYQRGSYEAKSIKGKNKDSTSGEGEKEKEEEDEEIKIITLIPQIRSRSKSLSNIASIKPTTPNTLPRPLRHPRNSNEFNITPKRGESDDMRIRESSSLTDLRNVRDGRSRSKSIGIGMGTIKRTKAELDLARIVRTTGDDEGLEWGLDEDVGQGCARLWREGSVKFIL</sequence>
<feature type="compositionally biased region" description="Basic and acidic residues" evidence="1">
    <location>
        <begin position="1291"/>
        <end position="1303"/>
    </location>
</feature>
<dbReference type="VEuPathDB" id="FungiDB:TREMEDRAFT_65912"/>
<feature type="compositionally biased region" description="Basic and acidic residues" evidence="1">
    <location>
        <begin position="454"/>
        <end position="467"/>
    </location>
</feature>
<feature type="compositionally biased region" description="Basic and acidic residues" evidence="1">
    <location>
        <begin position="205"/>
        <end position="225"/>
    </location>
</feature>
<feature type="region of interest" description="Disordered" evidence="1">
    <location>
        <begin position="262"/>
        <end position="406"/>
    </location>
</feature>
<keyword evidence="3" id="KW-1185">Reference proteome</keyword>
<feature type="compositionally biased region" description="Acidic residues" evidence="1">
    <location>
        <begin position="557"/>
        <end position="572"/>
    </location>
</feature>
<feature type="region of interest" description="Disordered" evidence="1">
    <location>
        <begin position="655"/>
        <end position="721"/>
    </location>
</feature>
<feature type="region of interest" description="Disordered" evidence="1">
    <location>
        <begin position="1109"/>
        <end position="1189"/>
    </location>
</feature>
<dbReference type="Gene3D" id="1.10.20.10">
    <property type="entry name" value="Histone, subunit A"/>
    <property type="match status" value="1"/>
</dbReference>
<dbReference type="GO" id="GO:0046982">
    <property type="term" value="F:protein heterodimerization activity"/>
    <property type="evidence" value="ECO:0007669"/>
    <property type="project" value="InterPro"/>
</dbReference>
<feature type="compositionally biased region" description="Low complexity" evidence="1">
    <location>
        <begin position="888"/>
        <end position="914"/>
    </location>
</feature>
<evidence type="ECO:0000313" key="3">
    <source>
        <dbReference type="Proteomes" id="UP000289152"/>
    </source>
</evidence>
<dbReference type="InterPro" id="IPR009072">
    <property type="entry name" value="Histone-fold"/>
</dbReference>
<feature type="compositionally biased region" description="Low complexity" evidence="1">
    <location>
        <begin position="855"/>
        <end position="869"/>
    </location>
</feature>
<dbReference type="STRING" id="5217.A0A4Q1BKP7"/>
<feature type="compositionally biased region" description="Basic and acidic residues" evidence="1">
    <location>
        <begin position="1142"/>
        <end position="1153"/>
    </location>
</feature>
<evidence type="ECO:0000313" key="2">
    <source>
        <dbReference type="EMBL" id="RXK38182.1"/>
    </source>
</evidence>
<feature type="compositionally biased region" description="Acidic residues" evidence="1">
    <location>
        <begin position="984"/>
        <end position="997"/>
    </location>
</feature>
<evidence type="ECO:0000256" key="1">
    <source>
        <dbReference type="SAM" id="MobiDB-lite"/>
    </source>
</evidence>
<feature type="compositionally biased region" description="Polar residues" evidence="1">
    <location>
        <begin position="391"/>
        <end position="406"/>
    </location>
</feature>
<comment type="caution">
    <text evidence="2">The sequence shown here is derived from an EMBL/GenBank/DDBJ whole genome shotgun (WGS) entry which is preliminary data.</text>
</comment>
<feature type="compositionally biased region" description="Polar residues" evidence="1">
    <location>
        <begin position="273"/>
        <end position="288"/>
    </location>
</feature>
<feature type="compositionally biased region" description="Polar residues" evidence="1">
    <location>
        <begin position="692"/>
        <end position="713"/>
    </location>
</feature>
<feature type="compositionally biased region" description="Basic and acidic residues" evidence="1">
    <location>
        <begin position="531"/>
        <end position="554"/>
    </location>
</feature>
<feature type="region of interest" description="Disordered" evidence="1">
    <location>
        <begin position="135"/>
        <end position="250"/>
    </location>
</feature>
<feature type="compositionally biased region" description="Polar residues" evidence="1">
    <location>
        <begin position="803"/>
        <end position="822"/>
    </location>
</feature>
<proteinExistence type="predicted"/>
<feature type="compositionally biased region" description="Polar residues" evidence="1">
    <location>
        <begin position="574"/>
        <end position="588"/>
    </location>
</feature>
<protein>
    <submittedName>
        <fullName evidence="2">Uncharacterized protein</fullName>
    </submittedName>
</protein>
<feature type="compositionally biased region" description="Pro residues" evidence="1">
    <location>
        <begin position="324"/>
        <end position="337"/>
    </location>
</feature>
<dbReference type="EMBL" id="SDIL01000052">
    <property type="protein sequence ID" value="RXK38182.1"/>
    <property type="molecule type" value="Genomic_DNA"/>
</dbReference>
<feature type="region of interest" description="Disordered" evidence="1">
    <location>
        <begin position="978"/>
        <end position="1021"/>
    </location>
</feature>
<feature type="compositionally biased region" description="Basic and acidic residues" evidence="1">
    <location>
        <begin position="745"/>
        <end position="755"/>
    </location>
</feature>
<feature type="compositionally biased region" description="Basic residues" evidence="1">
    <location>
        <begin position="351"/>
        <end position="362"/>
    </location>
</feature>
<feature type="region of interest" description="Disordered" evidence="1">
    <location>
        <begin position="526"/>
        <end position="614"/>
    </location>
</feature>
<feature type="compositionally biased region" description="Basic and acidic residues" evidence="1">
    <location>
        <begin position="600"/>
        <end position="610"/>
    </location>
</feature>
<name>A0A4Q1BKP7_TREME</name>
<reference evidence="2 3" key="1">
    <citation type="submission" date="2016-06" db="EMBL/GenBank/DDBJ databases">
        <title>Evolution of pathogenesis and genome organization in the Tremellales.</title>
        <authorList>
            <person name="Cuomo C."/>
            <person name="Litvintseva A."/>
            <person name="Heitman J."/>
            <person name="Chen Y."/>
            <person name="Sun S."/>
            <person name="Springer D."/>
            <person name="Dromer F."/>
            <person name="Young S."/>
            <person name="Zeng Q."/>
            <person name="Chapman S."/>
            <person name="Gujja S."/>
            <person name="Saif S."/>
            <person name="Birren B."/>
        </authorList>
    </citation>
    <scope>NUCLEOTIDE SEQUENCE [LARGE SCALE GENOMIC DNA]</scope>
    <source>
        <strain evidence="2 3">ATCC 28783</strain>
    </source>
</reference>
<feature type="compositionally biased region" description="Low complexity" evidence="1">
    <location>
        <begin position="10"/>
        <end position="21"/>
    </location>
</feature>
<accession>A0A4Q1BKP7</accession>
<gene>
    <name evidence="2" type="ORF">M231_04556</name>
</gene>
<dbReference type="OrthoDB" id="2420608at2759"/>
<feature type="compositionally biased region" description="Acidic residues" evidence="1">
    <location>
        <begin position="135"/>
        <end position="144"/>
    </location>
</feature>
<feature type="region of interest" description="Disordered" evidence="1">
    <location>
        <begin position="1331"/>
        <end position="1367"/>
    </location>
</feature>
<dbReference type="InParanoid" id="A0A4Q1BKP7"/>
<feature type="compositionally biased region" description="Low complexity" evidence="1">
    <location>
        <begin position="1169"/>
        <end position="1181"/>
    </location>
</feature>
<dbReference type="GO" id="GO:0005634">
    <property type="term" value="C:nucleus"/>
    <property type="evidence" value="ECO:0007669"/>
    <property type="project" value="InterPro"/>
</dbReference>
<feature type="compositionally biased region" description="Basic and acidic residues" evidence="1">
    <location>
        <begin position="290"/>
        <end position="304"/>
    </location>
</feature>
<feature type="compositionally biased region" description="Acidic residues" evidence="1">
    <location>
        <begin position="660"/>
        <end position="669"/>
    </location>
</feature>
<feature type="compositionally biased region" description="Polar residues" evidence="1">
    <location>
        <begin position="1111"/>
        <end position="1121"/>
    </location>
</feature>
<feature type="compositionally biased region" description="Low complexity" evidence="1">
    <location>
        <begin position="1009"/>
        <end position="1018"/>
    </location>
</feature>
<feature type="compositionally biased region" description="Polar residues" evidence="1">
    <location>
        <begin position="756"/>
        <end position="772"/>
    </location>
</feature>
<dbReference type="Pfam" id="PF10384">
    <property type="entry name" value="Scm3"/>
    <property type="match status" value="1"/>
</dbReference>
<feature type="region of interest" description="Disordered" evidence="1">
    <location>
        <begin position="1227"/>
        <end position="1310"/>
    </location>
</feature>
<feature type="compositionally biased region" description="Polar residues" evidence="1">
    <location>
        <begin position="836"/>
        <end position="845"/>
    </location>
</feature>
<feature type="compositionally biased region" description="Basic and acidic residues" evidence="1">
    <location>
        <begin position="262"/>
        <end position="271"/>
    </location>
</feature>
<feature type="compositionally biased region" description="Acidic residues" evidence="1">
    <location>
        <begin position="154"/>
        <end position="173"/>
    </location>
</feature>
<feature type="compositionally biased region" description="Polar residues" evidence="1">
    <location>
        <begin position="423"/>
        <end position="449"/>
    </location>
</feature>
<dbReference type="Proteomes" id="UP000289152">
    <property type="component" value="Unassembled WGS sequence"/>
</dbReference>
<organism evidence="2 3">
    <name type="scientific">Tremella mesenterica</name>
    <name type="common">Jelly fungus</name>
    <dbReference type="NCBI Taxonomy" id="5217"/>
    <lineage>
        <taxon>Eukaryota</taxon>
        <taxon>Fungi</taxon>
        <taxon>Dikarya</taxon>
        <taxon>Basidiomycota</taxon>
        <taxon>Agaricomycotina</taxon>
        <taxon>Tremellomycetes</taxon>
        <taxon>Tremellales</taxon>
        <taxon>Tremellaceae</taxon>
        <taxon>Tremella</taxon>
    </lineage>
</organism>
<dbReference type="InterPro" id="IPR018465">
    <property type="entry name" value="Scm3/HJURP"/>
</dbReference>
<feature type="region of interest" description="Disordered" evidence="1">
    <location>
        <begin position="1"/>
        <end position="57"/>
    </location>
</feature>
<feature type="region of interest" description="Disordered" evidence="1">
    <location>
        <begin position="422"/>
        <end position="473"/>
    </location>
</feature>
<feature type="region of interest" description="Disordered" evidence="1">
    <location>
        <begin position="734"/>
        <end position="940"/>
    </location>
</feature>
<dbReference type="GO" id="GO:0042393">
    <property type="term" value="F:histone binding"/>
    <property type="evidence" value="ECO:0007669"/>
    <property type="project" value="InterPro"/>
</dbReference>